<evidence type="ECO:0000313" key="1">
    <source>
        <dbReference type="EMBL" id="UTI66959.1"/>
    </source>
</evidence>
<proteinExistence type="predicted"/>
<dbReference type="Proteomes" id="UP001056035">
    <property type="component" value="Chromosome"/>
</dbReference>
<accession>A0ABY5E171</accession>
<reference evidence="1 2" key="1">
    <citation type="submission" date="2022-06" db="EMBL/GenBank/DDBJ databases">
        <title>Paraconexibacter antarcticus.</title>
        <authorList>
            <person name="Kim C.S."/>
        </authorList>
    </citation>
    <scope>NUCLEOTIDE SEQUENCE [LARGE SCALE GENOMIC DNA]</scope>
    <source>
        <strain evidence="1 2">02-257</strain>
    </source>
</reference>
<protein>
    <submittedName>
        <fullName evidence="1">Uncharacterized protein</fullName>
    </submittedName>
</protein>
<sequence>MTRGRRSAGSQGGGGPAAGRGLRAGVAGLSAAALGAAGVLLVPVTGSAAGDPAPTAVCPAATTTAGGVVRCGALFGGARPLRLPADPSVTSRYGAFRRGNGTHLSTRGGLLKVTGAIAEEIGRTTMAGGAGPGYARTVYLATVSGRTVTALKPAVIITESAIMRRVFGGRVLEGRIGARVPGTDTYSETVMLPIRVQLAVATRTGVLSGRIENASRAVRAAGGRCLPSLAKSGARDPLTGRIFTPRIGLQRRPSMHLPFDDELIVRWSTSASDMGQAFYPSVATLMGADPLGRRWRAYIHGVPDLGPALDLHLAFGGGGSCR</sequence>
<dbReference type="EMBL" id="CP098502">
    <property type="protein sequence ID" value="UTI66959.1"/>
    <property type="molecule type" value="Genomic_DNA"/>
</dbReference>
<keyword evidence="2" id="KW-1185">Reference proteome</keyword>
<name>A0ABY5E171_9ACTN</name>
<gene>
    <name evidence="1" type="ORF">NBH00_12295</name>
</gene>
<evidence type="ECO:0000313" key="2">
    <source>
        <dbReference type="Proteomes" id="UP001056035"/>
    </source>
</evidence>
<organism evidence="1 2">
    <name type="scientific">Paraconexibacter antarcticus</name>
    <dbReference type="NCBI Taxonomy" id="2949664"/>
    <lineage>
        <taxon>Bacteria</taxon>
        <taxon>Bacillati</taxon>
        <taxon>Actinomycetota</taxon>
        <taxon>Thermoleophilia</taxon>
        <taxon>Solirubrobacterales</taxon>
        <taxon>Paraconexibacteraceae</taxon>
        <taxon>Paraconexibacter</taxon>
    </lineage>
</organism>
<dbReference type="RefSeq" id="WP_254573611.1">
    <property type="nucleotide sequence ID" value="NZ_CP098502.1"/>
</dbReference>